<evidence type="ECO:0000256" key="7">
    <source>
        <dbReference type="PROSITE-ProRule" id="PRU00076"/>
    </source>
</evidence>
<gene>
    <name evidence="12" type="ORF">GSONMT00029846001</name>
</gene>
<dbReference type="SMART" id="SM00294">
    <property type="entry name" value="4.1m"/>
    <property type="match status" value="1"/>
</dbReference>
<dbReference type="STRING" id="8022.A0A060XZB1"/>
<dbReference type="Gene3D" id="2.60.120.200">
    <property type="match status" value="1"/>
</dbReference>
<reference evidence="12" key="2">
    <citation type="submission" date="2014-03" db="EMBL/GenBank/DDBJ databases">
        <authorList>
            <person name="Genoscope - CEA"/>
        </authorList>
    </citation>
    <scope>NUCLEOTIDE SEQUENCE</scope>
</reference>
<dbReference type="SUPFAM" id="SSF49899">
    <property type="entry name" value="Concanavalin A-like lectins/glucanases"/>
    <property type="match status" value="1"/>
</dbReference>
<reference evidence="12" key="1">
    <citation type="journal article" date="2014" name="Nat. Commun.">
        <title>The rainbow trout genome provides novel insights into evolution after whole-genome duplication in vertebrates.</title>
        <authorList>
            <person name="Berthelot C."/>
            <person name="Brunet F."/>
            <person name="Chalopin D."/>
            <person name="Juanchich A."/>
            <person name="Bernard M."/>
            <person name="Noel B."/>
            <person name="Bento P."/>
            <person name="Da Silva C."/>
            <person name="Labadie K."/>
            <person name="Alberti A."/>
            <person name="Aury J.M."/>
            <person name="Louis A."/>
            <person name="Dehais P."/>
            <person name="Bardou P."/>
            <person name="Montfort J."/>
            <person name="Klopp C."/>
            <person name="Cabau C."/>
            <person name="Gaspin C."/>
            <person name="Thorgaard G.H."/>
            <person name="Boussaha M."/>
            <person name="Quillet E."/>
            <person name="Guyomard R."/>
            <person name="Galiana D."/>
            <person name="Bobe J."/>
            <person name="Volff J.N."/>
            <person name="Genet C."/>
            <person name="Wincker P."/>
            <person name="Jaillon O."/>
            <person name="Roest Crollius H."/>
            <person name="Guiguen Y."/>
        </authorList>
    </citation>
    <scope>NUCLEOTIDE SEQUENCE [LARGE SCALE GENOMIC DNA]</scope>
</reference>
<dbReference type="AlphaFoldDB" id="A0A060XZB1"/>
<evidence type="ECO:0000256" key="9">
    <source>
        <dbReference type="SAM" id="Phobius"/>
    </source>
</evidence>
<evidence type="ECO:0000313" key="12">
    <source>
        <dbReference type="EMBL" id="CDQ85038.1"/>
    </source>
</evidence>
<dbReference type="InterPro" id="IPR001791">
    <property type="entry name" value="Laminin_G"/>
</dbReference>
<evidence type="ECO:0000259" key="11">
    <source>
        <dbReference type="PROSITE" id="PS50026"/>
    </source>
</evidence>
<sequence length="359" mass="41386">MRNRVYGGTCLNATIPCRNAAQCIEGYAAYTCDCGNTAFDGFYCHKDIGAYFEIGSWLRYNIRKKPTTNEEWWANWLDPHYHNFSLGYNDTSDEIEFSFSTFQTPAVLLYISSFVQDYMAVILKKDGTLDMRYRLGLITHKYQLSFRNLADGYPHYVNITRHNRTIRTQVDYMEPIVEKITLVEDGRFDSPKNIFLGRVMEVGDIDYEIQRHNSPGLVGCISGVRYNIYAPLKTLFRPNETEPPVTVQGFVSESNCGAFPPVHGYVPWEADHWFTSIEYIYIHDDLGLFWLTVVVAAAVILLFIGLYSIYIYLYRYKGSYHTNEPKNFLESPGGSSSRPLTGTLEKKRYPAIEEDFRSD</sequence>
<evidence type="ECO:0008006" key="14">
    <source>
        <dbReference type="Google" id="ProtNLM"/>
    </source>
</evidence>
<dbReference type="PANTHER" id="PTHR15036">
    <property type="entry name" value="PIKACHURIN-LIKE PROTEIN"/>
    <property type="match status" value="1"/>
</dbReference>
<dbReference type="PROSITE" id="PS50025">
    <property type="entry name" value="LAM_G_DOMAIN"/>
    <property type="match status" value="1"/>
</dbReference>
<keyword evidence="3" id="KW-0130">Cell adhesion</keyword>
<dbReference type="PANTHER" id="PTHR15036:SF43">
    <property type="entry name" value="CONTACTIN-ASSOCIATED PROTEIN 1"/>
    <property type="match status" value="1"/>
</dbReference>
<evidence type="ECO:0000256" key="4">
    <source>
        <dbReference type="ARBA" id="ARBA00022989"/>
    </source>
</evidence>
<organism evidence="12 13">
    <name type="scientific">Oncorhynchus mykiss</name>
    <name type="common">Rainbow trout</name>
    <name type="synonym">Salmo gairdneri</name>
    <dbReference type="NCBI Taxonomy" id="8022"/>
    <lineage>
        <taxon>Eukaryota</taxon>
        <taxon>Metazoa</taxon>
        <taxon>Chordata</taxon>
        <taxon>Craniata</taxon>
        <taxon>Vertebrata</taxon>
        <taxon>Euteleostomi</taxon>
        <taxon>Actinopterygii</taxon>
        <taxon>Neopterygii</taxon>
        <taxon>Teleostei</taxon>
        <taxon>Protacanthopterygii</taxon>
        <taxon>Salmoniformes</taxon>
        <taxon>Salmonidae</taxon>
        <taxon>Salmoninae</taxon>
        <taxon>Oncorhynchus</taxon>
    </lineage>
</organism>
<dbReference type="Proteomes" id="UP000193380">
    <property type="component" value="Unassembled WGS sequence"/>
</dbReference>
<dbReference type="CDD" id="cd00110">
    <property type="entry name" value="LamG"/>
    <property type="match status" value="1"/>
</dbReference>
<evidence type="ECO:0000256" key="8">
    <source>
        <dbReference type="SAM" id="MobiDB-lite"/>
    </source>
</evidence>
<name>A0A060XZB1_ONCMY</name>
<comment type="subcellular location">
    <subcellularLocation>
        <location evidence="1">Membrane</location>
        <topology evidence="1">Single-pass membrane protein</topology>
    </subcellularLocation>
</comment>
<evidence type="ECO:0000256" key="2">
    <source>
        <dbReference type="ARBA" id="ARBA00022692"/>
    </source>
</evidence>
<feature type="region of interest" description="Disordered" evidence="8">
    <location>
        <begin position="327"/>
        <end position="359"/>
    </location>
</feature>
<keyword evidence="2 9" id="KW-0812">Transmembrane</keyword>
<evidence type="ECO:0000256" key="3">
    <source>
        <dbReference type="ARBA" id="ARBA00022889"/>
    </source>
</evidence>
<evidence type="ECO:0000259" key="10">
    <source>
        <dbReference type="PROSITE" id="PS50025"/>
    </source>
</evidence>
<keyword evidence="5 9" id="KW-0472">Membrane</keyword>
<feature type="transmembrane region" description="Helical" evidence="9">
    <location>
        <begin position="288"/>
        <end position="313"/>
    </location>
</feature>
<dbReference type="InterPro" id="IPR003585">
    <property type="entry name" value="Neurexin-like"/>
</dbReference>
<feature type="domain" description="EGF-like" evidence="11">
    <location>
        <begin position="6"/>
        <end position="45"/>
    </location>
</feature>
<dbReference type="InterPro" id="IPR013320">
    <property type="entry name" value="ConA-like_dom_sf"/>
</dbReference>
<proteinExistence type="predicted"/>
<evidence type="ECO:0000256" key="5">
    <source>
        <dbReference type="ARBA" id="ARBA00023136"/>
    </source>
</evidence>
<feature type="domain" description="Laminin G" evidence="10">
    <location>
        <begin position="47"/>
        <end position="256"/>
    </location>
</feature>
<keyword evidence="7" id="KW-0245">EGF-like domain</keyword>
<evidence type="ECO:0000313" key="13">
    <source>
        <dbReference type="Proteomes" id="UP000193380"/>
    </source>
</evidence>
<dbReference type="EMBL" id="FR906649">
    <property type="protein sequence ID" value="CDQ85038.1"/>
    <property type="molecule type" value="Genomic_DNA"/>
</dbReference>
<evidence type="ECO:0000256" key="6">
    <source>
        <dbReference type="ARBA" id="ARBA00023157"/>
    </source>
</evidence>
<dbReference type="Pfam" id="PF02210">
    <property type="entry name" value="Laminin_G_2"/>
    <property type="match status" value="1"/>
</dbReference>
<evidence type="ECO:0000256" key="1">
    <source>
        <dbReference type="ARBA" id="ARBA00004167"/>
    </source>
</evidence>
<dbReference type="PaxDb" id="8022-A0A060XZB1"/>
<dbReference type="Gene3D" id="2.10.25.10">
    <property type="entry name" value="Laminin"/>
    <property type="match status" value="1"/>
</dbReference>
<comment type="caution">
    <text evidence="7">Lacks conserved residue(s) required for the propagation of feature annotation.</text>
</comment>
<dbReference type="InterPro" id="IPR000742">
    <property type="entry name" value="EGF"/>
</dbReference>
<dbReference type="GO" id="GO:0007155">
    <property type="term" value="P:cell adhesion"/>
    <property type="evidence" value="ECO:0007669"/>
    <property type="project" value="UniProtKB-KW"/>
</dbReference>
<keyword evidence="4 9" id="KW-1133">Transmembrane helix</keyword>
<accession>A0A060XZB1</accession>
<dbReference type="SMART" id="SM00282">
    <property type="entry name" value="LamG"/>
    <property type="match status" value="1"/>
</dbReference>
<feature type="compositionally biased region" description="Basic and acidic residues" evidence="8">
    <location>
        <begin position="344"/>
        <end position="359"/>
    </location>
</feature>
<dbReference type="PROSITE" id="PS50026">
    <property type="entry name" value="EGF_3"/>
    <property type="match status" value="1"/>
</dbReference>
<dbReference type="GO" id="GO:0016020">
    <property type="term" value="C:membrane"/>
    <property type="evidence" value="ECO:0007669"/>
    <property type="project" value="UniProtKB-SubCell"/>
</dbReference>
<keyword evidence="6" id="KW-1015">Disulfide bond</keyword>
<protein>
    <recommendedName>
        <fullName evidence="14">EGF-like domain-containing protein</fullName>
    </recommendedName>
</protein>
<dbReference type="InterPro" id="IPR050372">
    <property type="entry name" value="Neurexin-related_CASP"/>
</dbReference>